<dbReference type="InterPro" id="IPR010559">
    <property type="entry name" value="Sig_transdc_His_kin_internal"/>
</dbReference>
<keyword evidence="5" id="KW-0808">Transferase</keyword>
<dbReference type="OrthoDB" id="370211at2"/>
<evidence type="ECO:0000256" key="2">
    <source>
        <dbReference type="SAM" id="Phobius"/>
    </source>
</evidence>
<evidence type="ECO:0000259" key="3">
    <source>
        <dbReference type="Pfam" id="PF02518"/>
    </source>
</evidence>
<keyword evidence="5" id="KW-0418">Kinase</keyword>
<evidence type="ECO:0000313" key="6">
    <source>
        <dbReference type="Proteomes" id="UP000295008"/>
    </source>
</evidence>
<dbReference type="GO" id="GO:0016020">
    <property type="term" value="C:membrane"/>
    <property type="evidence" value="ECO:0007669"/>
    <property type="project" value="InterPro"/>
</dbReference>
<feature type="region of interest" description="Disordered" evidence="1">
    <location>
        <begin position="607"/>
        <end position="629"/>
    </location>
</feature>
<keyword evidence="6" id="KW-1185">Reference proteome</keyword>
<dbReference type="PANTHER" id="PTHR34220">
    <property type="entry name" value="SENSOR HISTIDINE KINASE YPDA"/>
    <property type="match status" value="1"/>
</dbReference>
<dbReference type="GO" id="GO:0000155">
    <property type="term" value="F:phosphorelay sensor kinase activity"/>
    <property type="evidence" value="ECO:0007669"/>
    <property type="project" value="InterPro"/>
</dbReference>
<keyword evidence="2" id="KW-1133">Transmembrane helix</keyword>
<name>A0A4V2QGA8_HYDET</name>
<feature type="compositionally biased region" description="Basic and acidic residues" evidence="1">
    <location>
        <begin position="618"/>
        <end position="629"/>
    </location>
</feature>
<dbReference type="AlphaFoldDB" id="A0A4V2QGA8"/>
<keyword evidence="2" id="KW-0812">Transmembrane</keyword>
<dbReference type="Gene3D" id="6.10.340.10">
    <property type="match status" value="1"/>
</dbReference>
<dbReference type="SUPFAM" id="SSF55874">
    <property type="entry name" value="ATPase domain of HSP90 chaperone/DNA topoisomerase II/histidine kinase"/>
    <property type="match status" value="1"/>
</dbReference>
<protein>
    <submittedName>
        <fullName evidence="5">Two-component system sensor histidine kinase YesM</fullName>
    </submittedName>
</protein>
<sequence>MKKRLKTIQANLFFSYSALIMASILIFAVFFYYYTSTLLKNRASASQQSLCESISEKLDAEVLKMNTVSMSICYSSLIKSHFYKHLSYNINPDSESTELKVEKYYNTKELIDIFMAIIGPSQTVSQINLYDFNGEMVGAGISNTTTKIALEKKFWYPEVLLRNGDRYISAPHADNLLMRIRGISDDKLYISLCRVLLDRDWTKQGIVEIEQDCDIIFNGLNDLVNRESGKKLLYVFNDRGQLLYPYNQRPDPRYRKYFEVIRTQNAGTASTTVQNPVSGAREIVTYTSSDYSGWKVLIVESQQLVLAPVITFTKIVVFGSVGLLLLTLLISFGLAKKVTTPIQRIHRAIKKLDLEMLFAQTQPRLTSDLNELEELNMAFQNMSVKLKQSMDALLLSQSQEMQSKMLALQSQMNPHFLYNTLATIIIMAEENMHDAVITMCKNVSHMLRYISSHKSPLVKLQAELEYTQKYLECMKFRYRNHLSYDLRIDPRMKAIHIPKLVIQPLVENAIKHGTKNEPPWRITVNGDWDGSDWRVSVRDNGPGFTDEEMAAIRGKIAAINQNGLLPSLELDGMGLLNIYIRLKLIYGGRMFFEIANQAEGGAVITIGGQAEETTEEQNGERSDSESRCG</sequence>
<dbReference type="EMBL" id="SLUN01000003">
    <property type="protein sequence ID" value="TCL75127.1"/>
    <property type="molecule type" value="Genomic_DNA"/>
</dbReference>
<dbReference type="InterPro" id="IPR036890">
    <property type="entry name" value="HATPase_C_sf"/>
</dbReference>
<feature type="domain" description="Histidine kinase/HSP90-like ATPase" evidence="3">
    <location>
        <begin position="499"/>
        <end position="606"/>
    </location>
</feature>
<feature type="domain" description="Signal transduction histidine kinase internal region" evidence="4">
    <location>
        <begin position="404"/>
        <end position="481"/>
    </location>
</feature>
<dbReference type="PANTHER" id="PTHR34220:SF7">
    <property type="entry name" value="SENSOR HISTIDINE KINASE YPDA"/>
    <property type="match status" value="1"/>
</dbReference>
<evidence type="ECO:0000256" key="1">
    <source>
        <dbReference type="SAM" id="MobiDB-lite"/>
    </source>
</evidence>
<dbReference type="Pfam" id="PF06580">
    <property type="entry name" value="His_kinase"/>
    <property type="match status" value="1"/>
</dbReference>
<dbReference type="InterPro" id="IPR050640">
    <property type="entry name" value="Bact_2-comp_sensor_kinase"/>
</dbReference>
<proteinExistence type="predicted"/>
<organism evidence="5 6">
    <name type="scientific">Hydrogenispora ethanolica</name>
    <dbReference type="NCBI Taxonomy" id="1082276"/>
    <lineage>
        <taxon>Bacteria</taxon>
        <taxon>Bacillati</taxon>
        <taxon>Bacillota</taxon>
        <taxon>Hydrogenispora</taxon>
    </lineage>
</organism>
<gene>
    <name evidence="5" type="ORF">EDC14_100358</name>
</gene>
<evidence type="ECO:0000313" key="5">
    <source>
        <dbReference type="EMBL" id="TCL75127.1"/>
    </source>
</evidence>
<feature type="transmembrane region" description="Helical" evidence="2">
    <location>
        <begin position="12"/>
        <end position="34"/>
    </location>
</feature>
<keyword evidence="2" id="KW-0472">Membrane</keyword>
<accession>A0A4V2QGA8</accession>
<dbReference type="RefSeq" id="WP_132012815.1">
    <property type="nucleotide sequence ID" value="NZ_SLUN01000003.1"/>
</dbReference>
<reference evidence="5 6" key="1">
    <citation type="submission" date="2019-03" db="EMBL/GenBank/DDBJ databases">
        <title>Genomic Encyclopedia of Type Strains, Phase IV (KMG-IV): sequencing the most valuable type-strain genomes for metagenomic binning, comparative biology and taxonomic classification.</title>
        <authorList>
            <person name="Goeker M."/>
        </authorList>
    </citation>
    <scope>NUCLEOTIDE SEQUENCE [LARGE SCALE GENOMIC DNA]</scope>
    <source>
        <strain evidence="5 6">LX-B</strain>
    </source>
</reference>
<comment type="caution">
    <text evidence="5">The sequence shown here is derived from an EMBL/GenBank/DDBJ whole genome shotgun (WGS) entry which is preliminary data.</text>
</comment>
<feature type="transmembrane region" description="Helical" evidence="2">
    <location>
        <begin position="315"/>
        <end position="335"/>
    </location>
</feature>
<dbReference type="Pfam" id="PF02518">
    <property type="entry name" value="HATPase_c"/>
    <property type="match status" value="1"/>
</dbReference>
<evidence type="ECO:0000259" key="4">
    <source>
        <dbReference type="Pfam" id="PF06580"/>
    </source>
</evidence>
<dbReference type="Gene3D" id="3.30.565.10">
    <property type="entry name" value="Histidine kinase-like ATPase, C-terminal domain"/>
    <property type="match status" value="1"/>
</dbReference>
<dbReference type="Proteomes" id="UP000295008">
    <property type="component" value="Unassembled WGS sequence"/>
</dbReference>
<dbReference type="InterPro" id="IPR003594">
    <property type="entry name" value="HATPase_dom"/>
</dbReference>